<dbReference type="InterPro" id="IPR001138">
    <property type="entry name" value="Zn2Cys6_DnaBD"/>
</dbReference>
<gene>
    <name evidence="3" type="ORF">B0T21DRAFT_385887</name>
</gene>
<feature type="region of interest" description="Disordered" evidence="2">
    <location>
        <begin position="210"/>
        <end position="250"/>
    </location>
</feature>
<dbReference type="GO" id="GO:0008270">
    <property type="term" value="F:zinc ion binding"/>
    <property type="evidence" value="ECO:0007669"/>
    <property type="project" value="InterPro"/>
</dbReference>
<protein>
    <recommendedName>
        <fullName evidence="5">Zn(2)-C6 fungal-type domain-containing protein</fullName>
    </recommendedName>
</protein>
<evidence type="ECO:0008006" key="5">
    <source>
        <dbReference type="Google" id="ProtNLM"/>
    </source>
</evidence>
<evidence type="ECO:0000256" key="1">
    <source>
        <dbReference type="ARBA" id="ARBA00023242"/>
    </source>
</evidence>
<feature type="compositionally biased region" description="Low complexity" evidence="2">
    <location>
        <begin position="138"/>
        <end position="151"/>
    </location>
</feature>
<organism evidence="3 4">
    <name type="scientific">Apiosordaria backusii</name>
    <dbReference type="NCBI Taxonomy" id="314023"/>
    <lineage>
        <taxon>Eukaryota</taxon>
        <taxon>Fungi</taxon>
        <taxon>Dikarya</taxon>
        <taxon>Ascomycota</taxon>
        <taxon>Pezizomycotina</taxon>
        <taxon>Sordariomycetes</taxon>
        <taxon>Sordariomycetidae</taxon>
        <taxon>Sordariales</taxon>
        <taxon>Lasiosphaeriaceae</taxon>
        <taxon>Apiosordaria</taxon>
    </lineage>
</organism>
<dbReference type="Proteomes" id="UP001172159">
    <property type="component" value="Unassembled WGS sequence"/>
</dbReference>
<feature type="region of interest" description="Disordered" evidence="2">
    <location>
        <begin position="138"/>
        <end position="187"/>
    </location>
</feature>
<feature type="region of interest" description="Disordered" evidence="2">
    <location>
        <begin position="481"/>
        <end position="533"/>
    </location>
</feature>
<evidence type="ECO:0000313" key="3">
    <source>
        <dbReference type="EMBL" id="KAK0723669.1"/>
    </source>
</evidence>
<comment type="caution">
    <text evidence="3">The sequence shown here is derived from an EMBL/GenBank/DDBJ whole genome shotgun (WGS) entry which is preliminary data.</text>
</comment>
<sequence>MANMAQNGSAGTAFNGFSVFQPALGAALQWLPQVGTPELDAMINAFLPGPASIKDKRAHISMDFFEYARQTGEAIKFYPVPATSFTPAATNSPVGSAVYDSGYASSFNTSPVISDQSSWTQSPASFAPIASFEEFTHAPASTSTSKKATPSRQHTIDFSSHPGMRIMTKDGKDVTNSASRGCKTKEQRDHAHLMRIIKACDACRKKKVRCDPSHRKRSASQASTSPSEQKKSAKKAKKSEQPSAPPPSDQLVANVFATAPETTVPIPVAFDAELENLWNDFIVEQDPVVLPTDFTFNDPLFDAFTDSQSFYTPSSGSSSATSPSQVFTPFTPAPATASPTTLLADAPEHLLPYMNPGVDLGTNYVDFNLYSPASSYYDEDPIFQQTDVGSRHSAAPSSAEYSGLSYQQQQQVHPGSGNSLAVTDQNSSDYYYESERSSEPGQYVPEARRADHRSSSAAAGSEVYLQVQQTLYTGQDDSTVAHDIQSSVSPSTSSGARRVISSSPSSSPSSLPRTTVTVSVPQSGVPGHSVATTPTTTTTTAIIDSRCCVEDVSGDSYGSVYANLGSQPKSGGQSCVKQCFDGVKAVLAMMMIANFPTRRQVAGKDAQDGIQPSMSHLSQLVVFGLVSILCASSSRMHLGGQSDNLANILSIMTLSLGCIALWLWCCGVPGATQVASRHLQIPMALSSVVGNVKAKIQALGSASQEVQSRASQRGRPLLRSIGPAGSFIRL</sequence>
<dbReference type="EMBL" id="JAUKTV010000011">
    <property type="protein sequence ID" value="KAK0723669.1"/>
    <property type="molecule type" value="Genomic_DNA"/>
</dbReference>
<keyword evidence="1" id="KW-0539">Nucleus</keyword>
<evidence type="ECO:0000256" key="2">
    <source>
        <dbReference type="SAM" id="MobiDB-lite"/>
    </source>
</evidence>
<keyword evidence="4" id="KW-1185">Reference proteome</keyword>
<feature type="region of interest" description="Disordered" evidence="2">
    <location>
        <begin position="387"/>
        <end position="461"/>
    </location>
</feature>
<proteinExistence type="predicted"/>
<dbReference type="SUPFAM" id="SSF57701">
    <property type="entry name" value="Zn2/Cys6 DNA-binding domain"/>
    <property type="match status" value="1"/>
</dbReference>
<accession>A0AA40AX69</accession>
<dbReference type="CDD" id="cd00067">
    <property type="entry name" value="GAL4"/>
    <property type="match status" value="1"/>
</dbReference>
<name>A0AA40AX69_9PEZI</name>
<dbReference type="InterPro" id="IPR036864">
    <property type="entry name" value="Zn2-C6_fun-type_DNA-bd_sf"/>
</dbReference>
<dbReference type="GO" id="GO:0000981">
    <property type="term" value="F:DNA-binding transcription factor activity, RNA polymerase II-specific"/>
    <property type="evidence" value="ECO:0007669"/>
    <property type="project" value="InterPro"/>
</dbReference>
<reference evidence="3" key="1">
    <citation type="submission" date="2023-06" db="EMBL/GenBank/DDBJ databases">
        <title>Genome-scale phylogeny and comparative genomics of the fungal order Sordariales.</title>
        <authorList>
            <consortium name="Lawrence Berkeley National Laboratory"/>
            <person name="Hensen N."/>
            <person name="Bonometti L."/>
            <person name="Westerberg I."/>
            <person name="Brannstrom I.O."/>
            <person name="Guillou S."/>
            <person name="Cros-Aarteil S."/>
            <person name="Calhoun S."/>
            <person name="Haridas S."/>
            <person name="Kuo A."/>
            <person name="Mondo S."/>
            <person name="Pangilinan J."/>
            <person name="Riley R."/>
            <person name="Labutti K."/>
            <person name="Andreopoulos B."/>
            <person name="Lipzen A."/>
            <person name="Chen C."/>
            <person name="Yanf M."/>
            <person name="Daum C."/>
            <person name="Ng V."/>
            <person name="Clum A."/>
            <person name="Steindorff A."/>
            <person name="Ohm R."/>
            <person name="Martin F."/>
            <person name="Silar P."/>
            <person name="Natvig D."/>
            <person name="Lalanne C."/>
            <person name="Gautier V."/>
            <person name="Ament-Velasquez S.L."/>
            <person name="Kruys A."/>
            <person name="Hutchinson M.I."/>
            <person name="Powell A.J."/>
            <person name="Barry K."/>
            <person name="Miller A.N."/>
            <person name="Grigoriev I.V."/>
            <person name="Debuchy R."/>
            <person name="Gladieux P."/>
            <person name="Thoren M.H."/>
            <person name="Johannesson H."/>
        </authorList>
    </citation>
    <scope>NUCLEOTIDE SEQUENCE</scope>
    <source>
        <strain evidence="3">CBS 540.89</strain>
    </source>
</reference>
<dbReference type="AlphaFoldDB" id="A0AA40AX69"/>
<feature type="compositionally biased region" description="Polar residues" evidence="2">
    <location>
        <begin position="395"/>
        <end position="426"/>
    </location>
</feature>
<feature type="compositionally biased region" description="Low complexity" evidence="2">
    <location>
        <begin position="491"/>
        <end position="521"/>
    </location>
</feature>
<evidence type="ECO:0000313" key="4">
    <source>
        <dbReference type="Proteomes" id="UP001172159"/>
    </source>
</evidence>
<feature type="compositionally biased region" description="Polar residues" evidence="2">
    <location>
        <begin position="481"/>
        <end position="490"/>
    </location>
</feature>